<dbReference type="OrthoDB" id="7553684at2759"/>
<evidence type="ECO:0000313" key="2">
    <source>
        <dbReference type="Proteomes" id="UP000708208"/>
    </source>
</evidence>
<accession>A0A8J2KXB4</accession>
<name>A0A8J2KXB4_9HEXA</name>
<reference evidence="1" key="1">
    <citation type="submission" date="2021-06" db="EMBL/GenBank/DDBJ databases">
        <authorList>
            <person name="Hodson N. C."/>
            <person name="Mongue J. A."/>
            <person name="Jaron S. K."/>
        </authorList>
    </citation>
    <scope>NUCLEOTIDE SEQUENCE</scope>
</reference>
<organism evidence="1 2">
    <name type="scientific">Allacma fusca</name>
    <dbReference type="NCBI Taxonomy" id="39272"/>
    <lineage>
        <taxon>Eukaryota</taxon>
        <taxon>Metazoa</taxon>
        <taxon>Ecdysozoa</taxon>
        <taxon>Arthropoda</taxon>
        <taxon>Hexapoda</taxon>
        <taxon>Collembola</taxon>
        <taxon>Symphypleona</taxon>
        <taxon>Sminthuridae</taxon>
        <taxon>Allacma</taxon>
    </lineage>
</organism>
<protein>
    <submittedName>
        <fullName evidence="1">Uncharacterized protein</fullName>
    </submittedName>
</protein>
<dbReference type="Proteomes" id="UP000708208">
    <property type="component" value="Unassembled WGS sequence"/>
</dbReference>
<keyword evidence="2" id="KW-1185">Reference proteome</keyword>
<dbReference type="EMBL" id="CAJVCH010251134">
    <property type="protein sequence ID" value="CAG7733571.1"/>
    <property type="molecule type" value="Genomic_DNA"/>
</dbReference>
<gene>
    <name evidence="1" type="ORF">AFUS01_LOCUS22005</name>
</gene>
<proteinExistence type="predicted"/>
<evidence type="ECO:0000313" key="1">
    <source>
        <dbReference type="EMBL" id="CAG7733571.1"/>
    </source>
</evidence>
<dbReference type="AlphaFoldDB" id="A0A8J2KXB4"/>
<comment type="caution">
    <text evidence="1">The sequence shown here is derived from an EMBL/GenBank/DDBJ whole genome shotgun (WGS) entry which is preliminary data.</text>
</comment>
<sequence length="66" mass="7535">MTFDLAYTFSYTGINGKNNFSALNINDLIFENMMSVRKKIQKWVQHAGDHLPKSAKLTTRVLKSSL</sequence>